<comment type="subcellular location">
    <subcellularLocation>
        <location evidence="1 5">Secreted</location>
    </subcellularLocation>
</comment>
<evidence type="ECO:0000256" key="5">
    <source>
        <dbReference type="RuleBase" id="RU361236"/>
    </source>
</evidence>
<dbReference type="Gene3D" id="1.20.90.10">
    <property type="entry name" value="Phospholipase A2 domain"/>
    <property type="match status" value="1"/>
</dbReference>
<keyword evidence="5" id="KW-0443">Lipid metabolism</keyword>
<dbReference type="EMBL" id="JAHFZB010000029">
    <property type="protein sequence ID" value="KAK6472506.1"/>
    <property type="molecule type" value="Genomic_DNA"/>
</dbReference>
<dbReference type="InterPro" id="IPR001211">
    <property type="entry name" value="PLA2"/>
</dbReference>
<dbReference type="InterPro" id="IPR016090">
    <property type="entry name" value="PLA2-like_dom"/>
</dbReference>
<keyword evidence="9" id="KW-1185">Reference proteome</keyword>
<dbReference type="PROSITE" id="PS00118">
    <property type="entry name" value="PA2_HIS"/>
    <property type="match status" value="1"/>
</dbReference>
<dbReference type="SUPFAM" id="SSF48619">
    <property type="entry name" value="Phospholipase A2, PLA2"/>
    <property type="match status" value="1"/>
</dbReference>
<dbReference type="PANTHER" id="PTHR11716:SF4">
    <property type="entry name" value="GROUP 10 SECRETORY PHOSPHOLIPASE A2"/>
    <property type="match status" value="1"/>
</dbReference>
<dbReference type="SMART" id="SM00085">
    <property type="entry name" value="PA2c"/>
    <property type="match status" value="1"/>
</dbReference>
<dbReference type="EC" id="3.1.1.4" evidence="5"/>
<evidence type="ECO:0000256" key="2">
    <source>
        <dbReference type="ARBA" id="ARBA00022525"/>
    </source>
</evidence>
<evidence type="ECO:0000313" key="9">
    <source>
        <dbReference type="Proteomes" id="UP001369086"/>
    </source>
</evidence>
<protein>
    <recommendedName>
        <fullName evidence="5">Phospholipase A2</fullName>
        <ecNumber evidence="5">3.1.1.4</ecNumber>
    </recommendedName>
</protein>
<dbReference type="Proteomes" id="UP001369086">
    <property type="component" value="Unassembled WGS sequence"/>
</dbReference>
<gene>
    <name evidence="8" type="ORF">HHUSO_G28261</name>
</gene>
<name>A0ABR0YJC0_HUSHU</name>
<dbReference type="InterPro" id="IPR033113">
    <property type="entry name" value="PLA2_histidine"/>
</dbReference>
<evidence type="ECO:0000256" key="3">
    <source>
        <dbReference type="ARBA" id="ARBA00023157"/>
    </source>
</evidence>
<sequence length="202" mass="23069">MKRVFSVGLFFAALIGLDFLLVKPSSRRLVRKERSLLDLGSTFLCYRKSVNITLNDLNGYGCYCGAGGYGDAMDFYDDCCFKHDCCYANARGRLKCGYRVKLMPYKYKCIQGRTECKSENVCGREACECDRLFLECLTLAIPNPQYMHYDKRRRCRGPTKSCPVETEPKEKQWRKNDTEVQRALLGLSDAPSSCLAQKEPPK</sequence>
<dbReference type="InterPro" id="IPR033112">
    <property type="entry name" value="PLA2_Asp_AS"/>
</dbReference>
<dbReference type="Pfam" id="PF00068">
    <property type="entry name" value="Phospholip_A2_1"/>
    <property type="match status" value="1"/>
</dbReference>
<dbReference type="PANTHER" id="PTHR11716">
    <property type="entry name" value="PHOSPHOLIPASE A2 FAMILY MEMBER"/>
    <property type="match status" value="1"/>
</dbReference>
<accession>A0ABR0YJC0</accession>
<reference evidence="8 9" key="1">
    <citation type="submission" date="2021-05" db="EMBL/GenBank/DDBJ databases">
        <authorList>
            <person name="Zahm M."/>
            <person name="Klopp C."/>
            <person name="Cabau C."/>
            <person name="Kuhl H."/>
            <person name="Suciu R."/>
            <person name="Ciorpac M."/>
            <person name="Holostenco D."/>
            <person name="Gessner J."/>
            <person name="Wuertz S."/>
            <person name="Hohne C."/>
            <person name="Stock M."/>
            <person name="Gislard M."/>
            <person name="Lluch J."/>
            <person name="Milhes M."/>
            <person name="Lampietro C."/>
            <person name="Lopez Roques C."/>
            <person name="Donnadieu C."/>
            <person name="Du K."/>
            <person name="Schartl M."/>
            <person name="Guiguen Y."/>
        </authorList>
    </citation>
    <scope>NUCLEOTIDE SEQUENCE [LARGE SCALE GENOMIC DNA]</scope>
    <source>
        <strain evidence="8">Hh-F2</strain>
        <tissue evidence="8">Blood</tissue>
    </source>
</reference>
<organism evidence="8 9">
    <name type="scientific">Huso huso</name>
    <name type="common">Beluga</name>
    <name type="synonym">Acipenser huso</name>
    <dbReference type="NCBI Taxonomy" id="61971"/>
    <lineage>
        <taxon>Eukaryota</taxon>
        <taxon>Metazoa</taxon>
        <taxon>Chordata</taxon>
        <taxon>Craniata</taxon>
        <taxon>Vertebrata</taxon>
        <taxon>Euteleostomi</taxon>
        <taxon>Actinopterygii</taxon>
        <taxon>Chondrostei</taxon>
        <taxon>Acipenseriformes</taxon>
        <taxon>Acipenseridae</taxon>
        <taxon>Huso</taxon>
    </lineage>
</organism>
<feature type="domain" description="Phospholipase A2-like central" evidence="7">
    <location>
        <begin position="35"/>
        <end position="156"/>
    </location>
</feature>
<dbReference type="PROSITE" id="PS00119">
    <property type="entry name" value="PA2_ASP"/>
    <property type="match status" value="1"/>
</dbReference>
<keyword evidence="2 5" id="KW-0964">Secreted</keyword>
<feature type="region of interest" description="Disordered" evidence="6">
    <location>
        <begin position="156"/>
        <end position="175"/>
    </location>
</feature>
<comment type="caution">
    <text evidence="8">The sequence shown here is derived from an EMBL/GenBank/DDBJ whole genome shotgun (WGS) entry which is preliminary data.</text>
</comment>
<dbReference type="InterPro" id="IPR036444">
    <property type="entry name" value="PLipase_A2_dom_sf"/>
</dbReference>
<evidence type="ECO:0000256" key="4">
    <source>
        <dbReference type="RuleBase" id="RU003654"/>
    </source>
</evidence>
<comment type="similarity">
    <text evidence="4">Belongs to the phospholipase A2 family.</text>
</comment>
<feature type="compositionally biased region" description="Basic and acidic residues" evidence="6">
    <location>
        <begin position="166"/>
        <end position="175"/>
    </location>
</feature>
<comment type="cofactor">
    <cofactor evidence="5">
        <name>Ca(2+)</name>
        <dbReference type="ChEBI" id="CHEBI:29108"/>
    </cofactor>
</comment>
<keyword evidence="3" id="KW-1015">Disulfide bond</keyword>
<proteinExistence type="inferred from homology"/>
<keyword evidence="5" id="KW-0106">Calcium</keyword>
<evidence type="ECO:0000256" key="1">
    <source>
        <dbReference type="ARBA" id="ARBA00004613"/>
    </source>
</evidence>
<dbReference type="PRINTS" id="PR00389">
    <property type="entry name" value="PHPHLIPASEA2"/>
</dbReference>
<comment type="catalytic activity">
    <reaction evidence="5">
        <text>a 1,2-diacyl-sn-glycero-3-phosphocholine + H2O = a 1-acyl-sn-glycero-3-phosphocholine + a fatty acid + H(+)</text>
        <dbReference type="Rhea" id="RHEA:15801"/>
        <dbReference type="ChEBI" id="CHEBI:15377"/>
        <dbReference type="ChEBI" id="CHEBI:15378"/>
        <dbReference type="ChEBI" id="CHEBI:28868"/>
        <dbReference type="ChEBI" id="CHEBI:57643"/>
        <dbReference type="ChEBI" id="CHEBI:58168"/>
        <dbReference type="EC" id="3.1.1.4"/>
    </reaction>
</comment>
<keyword evidence="5" id="KW-0378">Hydrolase</keyword>
<evidence type="ECO:0000256" key="6">
    <source>
        <dbReference type="SAM" id="MobiDB-lite"/>
    </source>
</evidence>
<evidence type="ECO:0000313" key="8">
    <source>
        <dbReference type="EMBL" id="KAK6472506.1"/>
    </source>
</evidence>
<evidence type="ECO:0000259" key="7">
    <source>
        <dbReference type="SMART" id="SM00085"/>
    </source>
</evidence>